<protein>
    <submittedName>
        <fullName evidence="1">Uncharacterized protein</fullName>
    </submittedName>
</protein>
<accession>A0A1I5X2V7</accession>
<evidence type="ECO:0000313" key="1">
    <source>
        <dbReference type="EMBL" id="SFQ26270.1"/>
    </source>
</evidence>
<dbReference type="EMBL" id="FOWC01000010">
    <property type="protein sequence ID" value="SFQ26270.1"/>
    <property type="molecule type" value="Genomic_DNA"/>
</dbReference>
<organism evidence="1 2">
    <name type="scientific">Amycolatopsis rubida</name>
    <dbReference type="NCBI Taxonomy" id="112413"/>
    <lineage>
        <taxon>Bacteria</taxon>
        <taxon>Bacillati</taxon>
        <taxon>Actinomycetota</taxon>
        <taxon>Actinomycetes</taxon>
        <taxon>Pseudonocardiales</taxon>
        <taxon>Pseudonocardiaceae</taxon>
        <taxon>Amycolatopsis</taxon>
    </lineage>
</organism>
<gene>
    <name evidence="1" type="ORF">SAMN05421854_1105</name>
</gene>
<dbReference type="RefSeq" id="WP_093575577.1">
    <property type="nucleotide sequence ID" value="NZ_FOWC01000010.1"/>
</dbReference>
<name>A0A1I5X2V7_9PSEU</name>
<dbReference type="Proteomes" id="UP000199137">
    <property type="component" value="Unassembled WGS sequence"/>
</dbReference>
<proteinExistence type="predicted"/>
<reference evidence="1 2" key="1">
    <citation type="submission" date="2016-10" db="EMBL/GenBank/DDBJ databases">
        <authorList>
            <person name="de Groot N.N."/>
        </authorList>
    </citation>
    <scope>NUCLEOTIDE SEQUENCE [LARGE SCALE GENOMIC DNA]</scope>
    <source>
        <strain evidence="1 2">DSM 44637</strain>
    </source>
</reference>
<sequence>MLGTAPAQIVSFEQARGWAEAQLATLLDDPAVAERLIGWRRAKDPAVWHTTHALTVGSFALRFTADGWQLAKLFSQATGKTMSDDEATDWATSVSRVLGKVRIIGWSPDPGTGTPGFVTLRGTGGPK</sequence>
<dbReference type="AlphaFoldDB" id="A0A1I5X2V7"/>
<evidence type="ECO:0000313" key="2">
    <source>
        <dbReference type="Proteomes" id="UP000199137"/>
    </source>
</evidence>